<dbReference type="CDD" id="cd11073">
    <property type="entry name" value="CYP76-like"/>
    <property type="match status" value="1"/>
</dbReference>
<evidence type="ECO:0000256" key="6">
    <source>
        <dbReference type="RuleBase" id="RU000461"/>
    </source>
</evidence>
<sequence length="481" mass="54607">MPPGPPAWPVVGNIFDLGTMPHQSLYQLRQKYGPVLWLKLGSVNTMVIQSAKAAADLFKNHDLTFSNRAVPDAMTVWSYNQGSLGFAPYGAYWRILRKICSTEFLVNKQLNKSIELREKCVDKLVHWIEEASAASRDQGGSGEVEPAHLLFLMSFNLVGNLMLSRDLLSVESKEGEDFFRAVNRVMQRAGKPNLADFFPLLKWIDPQSVRRKMKKDLGTAIDIVASFVQDRVQENTAGSHKVKKDFLDMLLEYRGEGKEGPRIISQKNITFIIVEMFVAGSETTSVTVEWALSELIRSPQCMKKAKDELERVIGARRKIKESDIDKLPYLQAVVKETLRLHPAVPLLVPRCSMEDANYMDYFIPVNTQVFVNAWAIGRDSDAWEDPLCFNPQRFLGSSIDYKGHDFEFIPFGSGRRICIGMDLAHRVVHLSLATLLWSFDWELDVSVSLETLDMTERMGITLRKLVPLRAIPQKRELCVDH</sequence>
<dbReference type="InterPro" id="IPR036396">
    <property type="entry name" value="Cyt_P450_sf"/>
</dbReference>
<gene>
    <name evidence="7" type="ORF">DCAR_010185</name>
</gene>
<protein>
    <recommendedName>
        <fullName evidence="8">Cytochrome P450</fullName>
    </recommendedName>
</protein>
<dbReference type="EMBL" id="LNRQ01000003">
    <property type="protein sequence ID" value="KZN01431.1"/>
    <property type="molecule type" value="Genomic_DNA"/>
</dbReference>
<dbReference type="InterPro" id="IPR017972">
    <property type="entry name" value="Cyt_P450_CS"/>
</dbReference>
<name>A0A162AII5_DAUCS</name>
<dbReference type="PROSITE" id="PS00086">
    <property type="entry name" value="CYTOCHROME_P450"/>
    <property type="match status" value="1"/>
</dbReference>
<proteinExistence type="inferred from homology"/>
<dbReference type="PRINTS" id="PR00463">
    <property type="entry name" value="EP450I"/>
</dbReference>
<comment type="caution">
    <text evidence="7">The sequence shown here is derived from an EMBL/GenBank/DDBJ whole genome shotgun (WGS) entry which is preliminary data.</text>
</comment>
<keyword evidence="3 6" id="KW-0560">Oxidoreductase</keyword>
<dbReference type="STRING" id="79200.A0A162AII5"/>
<evidence type="ECO:0000256" key="3">
    <source>
        <dbReference type="ARBA" id="ARBA00023002"/>
    </source>
</evidence>
<comment type="cofactor">
    <cofactor evidence="5">
        <name>heme</name>
        <dbReference type="ChEBI" id="CHEBI:30413"/>
    </cofactor>
</comment>
<dbReference type="AlphaFoldDB" id="A0A162AII5"/>
<dbReference type="SUPFAM" id="SSF48264">
    <property type="entry name" value="Cytochrome P450"/>
    <property type="match status" value="1"/>
</dbReference>
<evidence type="ECO:0000256" key="2">
    <source>
        <dbReference type="ARBA" id="ARBA00022723"/>
    </source>
</evidence>
<dbReference type="FunFam" id="1.10.630.10:FF:000007">
    <property type="entry name" value="Cytochrome P450 76C4"/>
    <property type="match status" value="1"/>
</dbReference>
<evidence type="ECO:0000256" key="5">
    <source>
        <dbReference type="PIRSR" id="PIRSR602401-1"/>
    </source>
</evidence>
<reference evidence="7" key="1">
    <citation type="journal article" date="2016" name="Nat. Genet.">
        <title>A high-quality carrot genome assembly provides new insights into carotenoid accumulation and asterid genome evolution.</title>
        <authorList>
            <person name="Iorizzo M."/>
            <person name="Ellison S."/>
            <person name="Senalik D."/>
            <person name="Zeng P."/>
            <person name="Satapoomin P."/>
            <person name="Huang J."/>
            <person name="Bowman M."/>
            <person name="Iovene M."/>
            <person name="Sanseverino W."/>
            <person name="Cavagnaro P."/>
            <person name="Yildiz M."/>
            <person name="Macko-Podgorni A."/>
            <person name="Moranska E."/>
            <person name="Grzebelus E."/>
            <person name="Grzebelus D."/>
            <person name="Ashrafi H."/>
            <person name="Zheng Z."/>
            <person name="Cheng S."/>
            <person name="Spooner D."/>
            <person name="Van Deynze A."/>
            <person name="Simon P."/>
        </authorList>
    </citation>
    <scope>NUCLEOTIDE SEQUENCE [LARGE SCALE GENOMIC DNA]</scope>
    <source>
        <tissue evidence="7">Leaf</tissue>
    </source>
</reference>
<keyword evidence="5 6" id="KW-0349">Heme</keyword>
<dbReference type="InterPro" id="IPR002401">
    <property type="entry name" value="Cyt_P450_E_grp-I"/>
</dbReference>
<keyword evidence="2 5" id="KW-0479">Metal-binding</keyword>
<dbReference type="InterPro" id="IPR001128">
    <property type="entry name" value="Cyt_P450"/>
</dbReference>
<evidence type="ECO:0000256" key="4">
    <source>
        <dbReference type="ARBA" id="ARBA00023004"/>
    </source>
</evidence>
<keyword evidence="4 5" id="KW-0408">Iron</keyword>
<organism evidence="7">
    <name type="scientific">Daucus carota subsp. sativus</name>
    <name type="common">Carrot</name>
    <dbReference type="NCBI Taxonomy" id="79200"/>
    <lineage>
        <taxon>Eukaryota</taxon>
        <taxon>Viridiplantae</taxon>
        <taxon>Streptophyta</taxon>
        <taxon>Embryophyta</taxon>
        <taxon>Tracheophyta</taxon>
        <taxon>Spermatophyta</taxon>
        <taxon>Magnoliopsida</taxon>
        <taxon>eudicotyledons</taxon>
        <taxon>Gunneridae</taxon>
        <taxon>Pentapetalae</taxon>
        <taxon>asterids</taxon>
        <taxon>campanulids</taxon>
        <taxon>Apiales</taxon>
        <taxon>Apiaceae</taxon>
        <taxon>Apioideae</taxon>
        <taxon>Scandiceae</taxon>
        <taxon>Daucinae</taxon>
        <taxon>Daucus</taxon>
        <taxon>Daucus sect. Daucus</taxon>
    </lineage>
</organism>
<dbReference type="Gramene" id="KZN01431">
    <property type="protein sequence ID" value="KZN01431"/>
    <property type="gene ID" value="DCAR_010185"/>
</dbReference>
<accession>A0A162AII5</accession>
<dbReference type="PRINTS" id="PR00385">
    <property type="entry name" value="P450"/>
</dbReference>
<dbReference type="GO" id="GO:0020037">
    <property type="term" value="F:heme binding"/>
    <property type="evidence" value="ECO:0007669"/>
    <property type="project" value="InterPro"/>
</dbReference>
<dbReference type="GO" id="GO:0016705">
    <property type="term" value="F:oxidoreductase activity, acting on paired donors, with incorporation or reduction of molecular oxygen"/>
    <property type="evidence" value="ECO:0007669"/>
    <property type="project" value="InterPro"/>
</dbReference>
<comment type="similarity">
    <text evidence="1 6">Belongs to the cytochrome P450 family.</text>
</comment>
<dbReference type="GO" id="GO:0005506">
    <property type="term" value="F:iron ion binding"/>
    <property type="evidence" value="ECO:0007669"/>
    <property type="project" value="InterPro"/>
</dbReference>
<dbReference type="PANTHER" id="PTHR47950:SF15">
    <property type="entry name" value="CYTOCHROME P450"/>
    <property type="match status" value="1"/>
</dbReference>
<dbReference type="Pfam" id="PF00067">
    <property type="entry name" value="p450"/>
    <property type="match status" value="1"/>
</dbReference>
<evidence type="ECO:0000313" key="7">
    <source>
        <dbReference type="EMBL" id="KZN01431.1"/>
    </source>
</evidence>
<evidence type="ECO:0008006" key="8">
    <source>
        <dbReference type="Google" id="ProtNLM"/>
    </source>
</evidence>
<keyword evidence="6" id="KW-0503">Monooxygenase</keyword>
<dbReference type="GO" id="GO:0004497">
    <property type="term" value="F:monooxygenase activity"/>
    <property type="evidence" value="ECO:0007669"/>
    <property type="project" value="UniProtKB-KW"/>
</dbReference>
<feature type="binding site" description="axial binding residue" evidence="5">
    <location>
        <position position="418"/>
    </location>
    <ligand>
        <name>heme</name>
        <dbReference type="ChEBI" id="CHEBI:30413"/>
    </ligand>
    <ligandPart>
        <name>Fe</name>
        <dbReference type="ChEBI" id="CHEBI:18248"/>
    </ligandPart>
</feature>
<dbReference type="OMA" id="NMDERIG"/>
<evidence type="ECO:0000256" key="1">
    <source>
        <dbReference type="ARBA" id="ARBA00010617"/>
    </source>
</evidence>
<dbReference type="Gene3D" id="1.10.630.10">
    <property type="entry name" value="Cytochrome P450"/>
    <property type="match status" value="1"/>
</dbReference>
<dbReference type="PANTHER" id="PTHR47950">
    <property type="entry name" value="CYTOCHROME P450, FAMILY 76, SUBFAMILY C, POLYPEPTIDE 5-RELATED"/>
    <property type="match status" value="1"/>
</dbReference>